<dbReference type="InterPro" id="IPR011763">
    <property type="entry name" value="COA_CT_C"/>
</dbReference>
<dbReference type="Pfam" id="PF02786">
    <property type="entry name" value="CPSase_L_D2"/>
    <property type="match status" value="1"/>
</dbReference>
<keyword evidence="9" id="KW-0092">Biotin</keyword>
<dbReference type="GO" id="GO:0005524">
    <property type="term" value="F:ATP binding"/>
    <property type="evidence" value="ECO:0007669"/>
    <property type="project" value="UniProtKB-UniRule"/>
</dbReference>
<dbReference type="InterPro" id="IPR011764">
    <property type="entry name" value="Biotin_carboxylation_dom"/>
</dbReference>
<evidence type="ECO:0000259" key="14">
    <source>
        <dbReference type="PROSITE" id="PS50989"/>
    </source>
</evidence>
<dbReference type="Gene3D" id="2.40.50.100">
    <property type="match status" value="1"/>
</dbReference>
<comment type="cofactor">
    <cofactor evidence="1">
        <name>biotin</name>
        <dbReference type="ChEBI" id="CHEBI:57586"/>
    </cofactor>
</comment>
<feature type="domain" description="ATP-grasp" evidence="12">
    <location>
        <begin position="125"/>
        <end position="323"/>
    </location>
</feature>
<dbReference type="CDD" id="cd06850">
    <property type="entry name" value="biotinyl_domain"/>
    <property type="match status" value="1"/>
</dbReference>
<dbReference type="Pfam" id="PF01039">
    <property type="entry name" value="Carboxyl_trans"/>
    <property type="match status" value="1"/>
</dbReference>
<evidence type="ECO:0000313" key="15">
    <source>
        <dbReference type="EMBL" id="TQM67868.1"/>
    </source>
</evidence>
<dbReference type="InterPro" id="IPR016185">
    <property type="entry name" value="PreATP-grasp_dom_sf"/>
</dbReference>
<evidence type="ECO:0000256" key="9">
    <source>
        <dbReference type="ARBA" id="ARBA00023267"/>
    </source>
</evidence>
<dbReference type="RefSeq" id="WP_141966973.1">
    <property type="nucleotide sequence ID" value="NZ_VFPO01000001.1"/>
</dbReference>
<dbReference type="PANTHER" id="PTHR18866">
    <property type="entry name" value="CARBOXYLASE:PYRUVATE/ACETYL-COA/PROPIONYL-COA CARBOXYLASE"/>
    <property type="match status" value="1"/>
</dbReference>
<evidence type="ECO:0000256" key="8">
    <source>
        <dbReference type="ARBA" id="ARBA00023160"/>
    </source>
</evidence>
<dbReference type="SUPFAM" id="SSF52096">
    <property type="entry name" value="ClpP/crotonase"/>
    <property type="match status" value="2"/>
</dbReference>
<dbReference type="GO" id="GO:0006633">
    <property type="term" value="P:fatty acid biosynthetic process"/>
    <property type="evidence" value="ECO:0007669"/>
    <property type="project" value="UniProtKB-KW"/>
</dbReference>
<evidence type="ECO:0000256" key="3">
    <source>
        <dbReference type="ARBA" id="ARBA00022598"/>
    </source>
</evidence>
<dbReference type="PROSITE" id="PS50968">
    <property type="entry name" value="BIOTINYL_LIPOYL"/>
    <property type="match status" value="1"/>
</dbReference>
<dbReference type="Pfam" id="PF00289">
    <property type="entry name" value="Biotin_carb_N"/>
    <property type="match status" value="1"/>
</dbReference>
<evidence type="ECO:0000256" key="1">
    <source>
        <dbReference type="ARBA" id="ARBA00001953"/>
    </source>
</evidence>
<dbReference type="InterPro" id="IPR005481">
    <property type="entry name" value="BC-like_N"/>
</dbReference>
<dbReference type="GO" id="GO:0046872">
    <property type="term" value="F:metal ion binding"/>
    <property type="evidence" value="ECO:0007669"/>
    <property type="project" value="InterPro"/>
</dbReference>
<evidence type="ECO:0000256" key="4">
    <source>
        <dbReference type="ARBA" id="ARBA00022741"/>
    </source>
</evidence>
<dbReference type="InterPro" id="IPR005479">
    <property type="entry name" value="CPAse_ATP-bd"/>
</dbReference>
<feature type="domain" description="Biotin carboxylation" evidence="13">
    <location>
        <begin position="1"/>
        <end position="452"/>
    </location>
</feature>
<dbReference type="InterPro" id="IPR050856">
    <property type="entry name" value="Biotin_carboxylase_complex"/>
</dbReference>
<keyword evidence="3" id="KW-0436">Ligase</keyword>
<evidence type="ECO:0000259" key="13">
    <source>
        <dbReference type="PROSITE" id="PS50979"/>
    </source>
</evidence>
<dbReference type="Pfam" id="PF02785">
    <property type="entry name" value="Biotin_carb_C"/>
    <property type="match status" value="1"/>
</dbReference>
<dbReference type="Pfam" id="PF08326">
    <property type="entry name" value="ACC_central"/>
    <property type="match status" value="1"/>
</dbReference>
<feature type="domain" description="CoA carboxyltransferase C-terminal" evidence="14">
    <location>
        <begin position="1539"/>
        <end position="1818"/>
    </location>
</feature>
<evidence type="ECO:0000256" key="5">
    <source>
        <dbReference type="ARBA" id="ARBA00022832"/>
    </source>
</evidence>
<keyword evidence="2" id="KW-0444">Lipid biosynthesis</keyword>
<evidence type="ECO:0000313" key="16">
    <source>
        <dbReference type="Proteomes" id="UP000316706"/>
    </source>
</evidence>
<dbReference type="EMBL" id="VFPO01000001">
    <property type="protein sequence ID" value="TQM67868.1"/>
    <property type="molecule type" value="Genomic_DNA"/>
</dbReference>
<evidence type="ECO:0000256" key="2">
    <source>
        <dbReference type="ARBA" id="ARBA00022516"/>
    </source>
</evidence>
<proteinExistence type="predicted"/>
<dbReference type="InterPro" id="IPR011054">
    <property type="entry name" value="Rudment_hybrid_motif"/>
</dbReference>
<dbReference type="Pfam" id="PF00364">
    <property type="entry name" value="Biotin_lipoyl"/>
    <property type="match status" value="1"/>
</dbReference>
<dbReference type="SUPFAM" id="SSF52440">
    <property type="entry name" value="PreATP-grasp domain"/>
    <property type="match status" value="1"/>
</dbReference>
<sequence length="1824" mass="197852">MFSRVAIVNRGEAAMRLIHAVRDIAAETGTRIETVALYTDVDRGATFVREADIAYELGPASARPYLDLEVLERALVETGADAAWVGWGFVAEDPAFAELCERIGVTFVGPSAEAMRRLGDKIGAKLIAEEVGVPVAPWSRGAVETLDAALAAADEIGYPLMLKATAGGGGRGIRVVTDPADLADAYERTSQEAARAFGSGVVFLERLVTDARHVEVQVIADGHGTAWALGVRDCSVQRRNQKVIEESASPVLAPAQVAELKASAERLAVAVGYCGAATVEFLYHPGEKLFAFLEVNTRLQVEHPITEAVTGFDLVKAQLHVAAGGRLEGDPPVERGHAVEARLNAEDPDRDFAPSPGRIARLDLPAGPGVRVDTGVGEGDTIPADFDSMIAKIIAYGRDRDEALGRLRRAMAQTTVIIEGGATNKSFVLDLLDRPEVIDGTADTGWIDRVRDEGGLVSHRHSAVALAAAAIEAYEEEERAERQRLLSTAFGGRPQVQHESGRPLDLKLRGVGYRVRVARIGADRFRVGVETGGAVRTADVELERFDRHTGQIVVNGARHRLLTGAHGPIHLVEVDGVAHRVSRDEGGVIRSPAPALVVDTPLKAGAEVEAGAPVLVLESMKMETVLRAPFRARLKECAVTVGSQVETGAPLLRLEPLADDEADDASPADTAEAVELDWPAAPERIPARVRLLRAQEDLRSLLLGFDVDPHDERRVLHDYLEARREAVEEGHRPLAEEIGLIDVFADLAELSRNRPAGGGDGDGHVHSAREHFHAYLQCLDVERAGLPESFQATLAKALGHYGVTDLERSPELEAAVFRIFLAQQRASADAATIAALLREWMQEPPPEEALREPAGLALERLVAATQVRFPVVYDLAAGVVFAWFAQPLLRRNRARVYADVRRHLRHLDAHPDSPDRAERIAEMVRSTEPLVRLLGQRLDRHDRDNSVMLEVLTRRYYGNKGLTGVRTEEVAGCTFVVAERDGRHLVSAAVAFDALGGALRGLAELAGGVDALDADIYLSWENQPEDYDAMASALLDVISAHPLPEAVRRLTATVAGSRGAVMHHHFTFRPSPAGMTEERLIRGLHPYIAQRMKMERLAKFDLTRLPSSDEEVYLYRCVARENPSDERLVAFAQVRDLTELRDQDGRLLTLPTAEYTIASCVESIRRARSRRPSKKRFPTNRIVIYVWPPSELTRTELDTLARRVLPTTEGAGLEEIELIGRQRDRATGELRKIAVRVAFDATGGTRLTVGEPADDPVEPVDGYRQKVLRASSRNTVYPYELTRMLGDFVEHDLDENGALVPVDRPKGLNTAGIVAGVVTTRTRLHPRGVTRVVLLGDPTKSLGALAEPECRRVIAALDLAERMRVPLEWYALSAGARISMESGTENMDWVAAALKRIVEFTQDGGEINVVVAGINVGAQPYWNAEATMLMHTKGVLVMTPDSAMVLTGKQSLDFSGGVSAEDNFGIGGYDRVMGPNGQAQYWAPNLTAARDVLMAHYAHTYVAPGEDGPRRAPTTDPVDRDISDFPHVMPGSEFSTVGEIFSAEANPDRKKPFDIRTVMRALSDQDHPVLERWAAMADAETAAVQDVHLGGIPVCLLGIESRSVPRRGFPPTDGPDAYTAGTLFPRSSKKAARAINAASGNRPLVVLANLSGFDGSPESMRKLQLEYGAEIGRAIVNFRGPIVFCVISRYHGGAFVVFSKALNPNMTVLAVEGSFASVLGGAPAAAVVFSGEVDARTAADPRIRELEARVAASPGPERAVLTAELEELRASVRAEKLGEVAAEFDRVHDIHRAVRVGSVDAVIRASELRPRVIEAIEARLGGAN</sequence>
<feature type="domain" description="Lipoyl-binding" evidence="11">
    <location>
        <begin position="572"/>
        <end position="655"/>
    </location>
</feature>
<comment type="caution">
    <text evidence="15">The sequence shown here is derived from an EMBL/GenBank/DDBJ whole genome shotgun (WGS) entry which is preliminary data.</text>
</comment>
<protein>
    <submittedName>
        <fullName evidence="15">Acetyl/propionyl-CoA carboxylase alpha subunit</fullName>
    </submittedName>
</protein>
<keyword evidence="4 10" id="KW-0547">Nucleotide-binding</keyword>
<dbReference type="OrthoDB" id="5166719at2"/>
<organism evidence="15 16">
    <name type="scientific">Actinomadura hallensis</name>
    <dbReference type="NCBI Taxonomy" id="337895"/>
    <lineage>
        <taxon>Bacteria</taxon>
        <taxon>Bacillati</taxon>
        <taxon>Actinomycetota</taxon>
        <taxon>Actinomycetes</taxon>
        <taxon>Streptosporangiales</taxon>
        <taxon>Thermomonosporaceae</taxon>
        <taxon>Actinomadura</taxon>
    </lineage>
</organism>
<dbReference type="SUPFAM" id="SSF51230">
    <property type="entry name" value="Single hybrid motif"/>
    <property type="match status" value="1"/>
</dbReference>
<keyword evidence="6 10" id="KW-0067">ATP-binding</keyword>
<dbReference type="InterPro" id="IPR011053">
    <property type="entry name" value="Single_hybrid_motif"/>
</dbReference>
<gene>
    <name evidence="15" type="ORF">FHX41_1490</name>
</gene>
<dbReference type="InterPro" id="IPR000089">
    <property type="entry name" value="Biotin_lipoyl"/>
</dbReference>
<dbReference type="PROSITE" id="PS50975">
    <property type="entry name" value="ATP_GRASP"/>
    <property type="match status" value="1"/>
</dbReference>
<evidence type="ECO:0000259" key="11">
    <source>
        <dbReference type="PROSITE" id="PS50968"/>
    </source>
</evidence>
<dbReference type="Gene3D" id="3.90.226.10">
    <property type="entry name" value="2-enoyl-CoA Hydratase, Chain A, domain 1"/>
    <property type="match status" value="2"/>
</dbReference>
<dbReference type="PROSITE" id="PS00866">
    <property type="entry name" value="CPSASE_1"/>
    <property type="match status" value="1"/>
</dbReference>
<dbReference type="InterPro" id="IPR034733">
    <property type="entry name" value="AcCoA_carboxyl_beta"/>
</dbReference>
<dbReference type="InterPro" id="IPR013537">
    <property type="entry name" value="AcCoA_COase_cen"/>
</dbReference>
<dbReference type="GO" id="GO:0003989">
    <property type="term" value="F:acetyl-CoA carboxylase activity"/>
    <property type="evidence" value="ECO:0007669"/>
    <property type="project" value="InterPro"/>
</dbReference>
<dbReference type="PROSITE" id="PS50989">
    <property type="entry name" value="COA_CT_CTER"/>
    <property type="match status" value="1"/>
</dbReference>
<dbReference type="FunFam" id="3.30.1490.20:FF:000003">
    <property type="entry name" value="acetyl-CoA carboxylase isoform X1"/>
    <property type="match status" value="1"/>
</dbReference>
<name>A0A543IBC1_9ACTN</name>
<dbReference type="InterPro" id="IPR011761">
    <property type="entry name" value="ATP-grasp"/>
</dbReference>
<evidence type="ECO:0000256" key="6">
    <source>
        <dbReference type="ARBA" id="ARBA00022840"/>
    </source>
</evidence>
<dbReference type="PROSITE" id="PS50979">
    <property type="entry name" value="BC"/>
    <property type="match status" value="1"/>
</dbReference>
<dbReference type="SUPFAM" id="SSF56059">
    <property type="entry name" value="Glutathione synthetase ATP-binding domain-like"/>
    <property type="match status" value="1"/>
</dbReference>
<keyword evidence="16" id="KW-1185">Reference proteome</keyword>
<dbReference type="SUPFAM" id="SSF51246">
    <property type="entry name" value="Rudiment single hybrid motif"/>
    <property type="match status" value="1"/>
</dbReference>
<evidence type="ECO:0000256" key="10">
    <source>
        <dbReference type="PROSITE-ProRule" id="PRU00409"/>
    </source>
</evidence>
<keyword evidence="5" id="KW-0276">Fatty acid metabolism</keyword>
<accession>A0A543IBC1</accession>
<dbReference type="Proteomes" id="UP000316706">
    <property type="component" value="Unassembled WGS sequence"/>
</dbReference>
<dbReference type="Gene3D" id="3.30.470.20">
    <property type="entry name" value="ATP-grasp fold, B domain"/>
    <property type="match status" value="1"/>
</dbReference>
<dbReference type="InterPro" id="IPR005482">
    <property type="entry name" value="Biotin_COase_C"/>
</dbReference>
<dbReference type="PROSITE" id="PS00867">
    <property type="entry name" value="CPSASE_2"/>
    <property type="match status" value="1"/>
</dbReference>
<keyword evidence="8" id="KW-0275">Fatty acid biosynthesis</keyword>
<dbReference type="InterPro" id="IPR029045">
    <property type="entry name" value="ClpP/crotonase-like_dom_sf"/>
</dbReference>
<keyword evidence="7" id="KW-0443">Lipid metabolism</keyword>
<dbReference type="PANTHER" id="PTHR18866:SF126">
    <property type="entry name" value="BIOTIN CARBOXYLASE"/>
    <property type="match status" value="1"/>
</dbReference>
<evidence type="ECO:0000256" key="7">
    <source>
        <dbReference type="ARBA" id="ARBA00023098"/>
    </source>
</evidence>
<evidence type="ECO:0000259" key="12">
    <source>
        <dbReference type="PROSITE" id="PS50975"/>
    </source>
</evidence>
<dbReference type="SMART" id="SM00878">
    <property type="entry name" value="Biotin_carb_C"/>
    <property type="match status" value="1"/>
</dbReference>
<reference evidence="15 16" key="1">
    <citation type="submission" date="2019-06" db="EMBL/GenBank/DDBJ databases">
        <title>Sequencing the genomes of 1000 actinobacteria strains.</title>
        <authorList>
            <person name="Klenk H.-P."/>
        </authorList>
    </citation>
    <scope>NUCLEOTIDE SEQUENCE [LARGE SCALE GENOMIC DNA]</scope>
    <source>
        <strain evidence="15 16">DSM 45043</strain>
    </source>
</reference>